<protein>
    <recommendedName>
        <fullName evidence="4">SGNH hydrolase-type esterase domain-containing protein</fullName>
    </recommendedName>
</protein>
<keyword evidence="1" id="KW-0732">Signal</keyword>
<feature type="chain" id="PRO_5046504027" description="SGNH hydrolase-type esterase domain-containing protein" evidence="1">
    <location>
        <begin position="35"/>
        <end position="426"/>
    </location>
</feature>
<evidence type="ECO:0008006" key="4">
    <source>
        <dbReference type="Google" id="ProtNLM"/>
    </source>
</evidence>
<dbReference type="Gene3D" id="3.40.50.1110">
    <property type="entry name" value="SGNH hydrolase"/>
    <property type="match status" value="1"/>
</dbReference>
<dbReference type="RefSeq" id="WP_191198914.1">
    <property type="nucleotide sequence ID" value="NZ_BAAAPA010000004.1"/>
</dbReference>
<accession>A0ABR8MFA4</accession>
<evidence type="ECO:0000313" key="3">
    <source>
        <dbReference type="Proteomes" id="UP000649289"/>
    </source>
</evidence>
<sequence>MLGRPLRTPVALASALLLTTAAAAALTLAPPAQADPLPPTAVAMGDSFISGEGAGGYVAVTDQDGVSRDFPGWDADNSNPYFCHRSASASIQVADLPGISQRVNLACSGAQPADMAQASSARPAGRTVAAQIDQLRTVAQTGDIDLVLLGLGSNNSQFTFGGVAAECAGRFVADGYTGWWEVWIHFINWVTGAELNERPCADGDFASAAQLEAAQAETTAAVRQVLDVLDEIDPDGEHRVVLQDYTNPLPDTFAEDYLSENGRSDTRDKYRPLVDERYAAGCPTHVASLAPAHRFSENLGGLVSGVASTLQAERPDADITYLNVQHAFDGARLCENAGSPGNALATPLRVMDGPSGTHVESFGPYDKLDIKRVTDTCSDYYQTCQESWHPNTAGHQVLGRCLSGAWLGAAARLSCTRTSAGDVQVQ</sequence>
<gene>
    <name evidence="2" type="ORF">IEZ25_08150</name>
</gene>
<evidence type="ECO:0000313" key="2">
    <source>
        <dbReference type="EMBL" id="MBD3914583.1"/>
    </source>
</evidence>
<dbReference type="SUPFAM" id="SSF52266">
    <property type="entry name" value="SGNH hydrolase"/>
    <property type="match status" value="1"/>
</dbReference>
<comment type="caution">
    <text evidence="2">The sequence shown here is derived from an EMBL/GenBank/DDBJ whole genome shotgun (WGS) entry which is preliminary data.</text>
</comment>
<proteinExistence type="predicted"/>
<organism evidence="2 3">
    <name type="scientific">Nocardioides hwasunensis</name>
    <dbReference type="NCBI Taxonomy" id="397258"/>
    <lineage>
        <taxon>Bacteria</taxon>
        <taxon>Bacillati</taxon>
        <taxon>Actinomycetota</taxon>
        <taxon>Actinomycetes</taxon>
        <taxon>Propionibacteriales</taxon>
        <taxon>Nocardioidaceae</taxon>
        <taxon>Nocardioides</taxon>
    </lineage>
</organism>
<feature type="signal peptide" evidence="1">
    <location>
        <begin position="1"/>
        <end position="34"/>
    </location>
</feature>
<evidence type="ECO:0000256" key="1">
    <source>
        <dbReference type="SAM" id="SignalP"/>
    </source>
</evidence>
<dbReference type="Proteomes" id="UP000649289">
    <property type="component" value="Unassembled WGS sequence"/>
</dbReference>
<dbReference type="InterPro" id="IPR036514">
    <property type="entry name" value="SGNH_hydro_sf"/>
</dbReference>
<keyword evidence="3" id="KW-1185">Reference proteome</keyword>
<name>A0ABR8MFA4_9ACTN</name>
<reference evidence="2 3" key="1">
    <citation type="submission" date="2020-09" db="EMBL/GenBank/DDBJ databases">
        <title>novel species in genus Nocardioides.</title>
        <authorList>
            <person name="Zhang G."/>
        </authorList>
    </citation>
    <scope>NUCLEOTIDE SEQUENCE [LARGE SCALE GENOMIC DNA]</scope>
    <source>
        <strain evidence="2 3">19197</strain>
    </source>
</reference>
<dbReference type="EMBL" id="JACXYY010000003">
    <property type="protein sequence ID" value="MBD3914583.1"/>
    <property type="molecule type" value="Genomic_DNA"/>
</dbReference>